<dbReference type="RefSeq" id="WP_076445672.1">
    <property type="nucleotide sequence ID" value="NZ_FTOQ01000002.1"/>
</dbReference>
<dbReference type="AlphaFoldDB" id="A0A1N7L298"/>
<evidence type="ECO:0000313" key="2">
    <source>
        <dbReference type="Proteomes" id="UP000186684"/>
    </source>
</evidence>
<evidence type="ECO:0008006" key="3">
    <source>
        <dbReference type="Google" id="ProtNLM"/>
    </source>
</evidence>
<accession>A0A1N7L298</accession>
<gene>
    <name evidence="1" type="ORF">SAMN05421759_102304</name>
</gene>
<name>A0A1N7L298_9RHOB</name>
<evidence type="ECO:0000313" key="1">
    <source>
        <dbReference type="EMBL" id="SIS67911.1"/>
    </source>
</evidence>
<protein>
    <recommendedName>
        <fullName evidence="3">Tellurite resistance protein TerB</fullName>
    </recommendedName>
</protein>
<reference evidence="2" key="1">
    <citation type="submission" date="2017-01" db="EMBL/GenBank/DDBJ databases">
        <authorList>
            <person name="Varghese N."/>
            <person name="Submissions S."/>
        </authorList>
    </citation>
    <scope>NUCLEOTIDE SEQUENCE [LARGE SCALE GENOMIC DNA]</scope>
    <source>
        <strain evidence="2">DSM 29430</strain>
    </source>
</reference>
<proteinExistence type="predicted"/>
<keyword evidence="2" id="KW-1185">Reference proteome</keyword>
<dbReference type="OrthoDB" id="7871207at2"/>
<organism evidence="1 2">
    <name type="scientific">Roseivivax lentus</name>
    <dbReference type="NCBI Taxonomy" id="633194"/>
    <lineage>
        <taxon>Bacteria</taxon>
        <taxon>Pseudomonadati</taxon>
        <taxon>Pseudomonadota</taxon>
        <taxon>Alphaproteobacteria</taxon>
        <taxon>Rhodobacterales</taxon>
        <taxon>Roseobacteraceae</taxon>
        <taxon>Roseivivax</taxon>
    </lineage>
</organism>
<sequence>MSKRLLMWINAPHAGWLDPADTPMALATLAVHAAERDLPDALIGPTELDRILARRFDLTRTEASEMRASCEALARAVRSGEELARLVMSHVPEDERRSLADCMNAELRGRHPDATRLERTLSARFGLRRQRKGDLHVS</sequence>
<dbReference type="Proteomes" id="UP000186684">
    <property type="component" value="Unassembled WGS sequence"/>
</dbReference>
<dbReference type="EMBL" id="FTOQ01000002">
    <property type="protein sequence ID" value="SIS67911.1"/>
    <property type="molecule type" value="Genomic_DNA"/>
</dbReference>
<dbReference type="STRING" id="633194.SAMN05421759_102304"/>